<sequence length="1716" mass="190726">MDPHPPQSHPQLHPTTSVLPVSAAEAVLIDALIIAVTNELASHTNITAFAACSPSTLRILHSPGSPSRYSWDATVASAIELFQPLLSSGSHDSQNTGVRNLVAFMDYTLFRLSPLSEYEMLQSSNPVQYAVRRDEAIVFMRAFLLLISAGFKRLSSVEYILGPRDLLPDESDPSLRPEKGLLPYKSWLTALRRIIKESTDVGFGYLQSTDASIVAAFKEFPFPWLFAAVFCMFNYMHKFTMLLAYNEASSKALASLEGEIVSVVCKHKSLPRELLIFPLAYIGSHIKRLFSPDESQSMDFQASLSYVIKIFGIDVKNVNESGLAPDAKTIIPQSHVDVWRRHMLSYDFAIDDFQQKVFPVPVILRDVMLIDSVFSSHCQVEMSRVSASSPSVWMFGKQRICDPSLPDAYLNGIVKRFVSSCTLDSRWFLTRTILRALILHESLTKFCRPIGLGNRLEMLMSQSMLNSHSNRSVKTLSPISLIMQEIMELRYMCKSQPTRVADITACFDSLLASVISSQADLLDITLQLPHSFWICLREFHEKVSEKDVADSFMVILYSCLHRIEVQLQTLAENKRKEIKSDVSSTFSSTTPFRRVSENDADPAPSLFGFTWRTFFTRMHSPGFLVHVFTSLYKLSNSFSKTACLLVLEGLEADLCNTSDSIRTRTQSAFSLACICMLQGDLSCISLFPEDVISSITSHDLSLAYLSMTDLAAEYSSVLFNVNHSIRVSLASKPTLVEGEVQLETGEIGEEDDENRWSEFSEVTTLGILYNIPLDPWSLKRSPSHSNESRAAKQARLNTRPNLLLVDGILDSLDGKTPQETLAISKFLDVWNTLACTLPISALHADLDDILTNYYPSDLKRMLDQVLAEFVTSHSWIVADVVDMLKLGGSGKYSSSSTLQTPPNIPSYNRRQAPYYAFINTYCCSTVTSSFGEESATPHMGITIGFDFHRQADKLPVTHFLRELRRRIVTDHGKSKPDIAVFGKSNAAVRFVADLIHSAPEAVGALFFHETFGPILSSNDPVPPATGKGKIHTMLPLVFASGLLKLGTGTTPKLRRIAAAIFLFGRLDVLDTKTPHPILHRAAYQYAMYADLFQSFLITSGNLSSPRRDECSDIMRAFLIAPLGSNPEQANSLGKRLTKVCRMYYTNDSSGLFLSTWLSPIVNTILELGNRPHITAVYLLQHILAPSNFYLQTASTPNDEPVAMGRDILDDWLHLLADVENHANFHVLLGIWRELMRDTVPNELLQLLCRCSVKCADTLCDFLAEETQVLLKQKPSMISHFMERVFQSDAPVRTFAMAKTLMPSMSTLLPLKSETCKFIERKVVHILELNATDTAASSSPIPFQQHTLDTLLGVLGCLIEWDAGVGIQCLAQRPVADFFVSCLLSISGRQAKDVVVMLSAVYKAVLSRIAASHSTNSLLPLAKQFASVHESTWRVYVMRILKHLEDQHMSPLLHSLFDALLSCFKACSYSGFSDILVQCASSTISFAIHNRNTDLLISTLELLSRILEQYPGGVVCESVYYIILAYGVEVSGRVEASVRHLVLAMLPKLYTATHANVESVVLVGALQFLSSSPGISPKSLLLDIVERCCQLKLNRGELLCSLDYIMLSLTGGHHDTYLRAVTALKMLRVWAGESPNGSDRDPLILQKDGSEGEKPRLELSWANKATQDSKSVDRRLLFTTQMFDAIVAKCISNLVSSSTLLGEKAYLSSAQSRIISA</sequence>
<protein>
    <submittedName>
        <fullName evidence="1">Uncharacterized protein</fullName>
    </submittedName>
</protein>
<organism evidence="1 2">
    <name type="scientific">Batrachochytrium salamandrivorans</name>
    <dbReference type="NCBI Taxonomy" id="1357716"/>
    <lineage>
        <taxon>Eukaryota</taxon>
        <taxon>Fungi</taxon>
        <taxon>Fungi incertae sedis</taxon>
        <taxon>Chytridiomycota</taxon>
        <taxon>Chytridiomycota incertae sedis</taxon>
        <taxon>Chytridiomycetes</taxon>
        <taxon>Rhizophydiales</taxon>
        <taxon>Rhizophydiales incertae sedis</taxon>
        <taxon>Batrachochytrium</taxon>
    </lineage>
</organism>
<keyword evidence="2" id="KW-1185">Reference proteome</keyword>
<dbReference type="EMBL" id="JAFCIX010000030">
    <property type="protein sequence ID" value="KAH6600591.1"/>
    <property type="molecule type" value="Genomic_DNA"/>
</dbReference>
<gene>
    <name evidence="1" type="ORF">BASA50_002155</name>
</gene>
<evidence type="ECO:0000313" key="2">
    <source>
        <dbReference type="Proteomes" id="UP001648503"/>
    </source>
</evidence>
<comment type="caution">
    <text evidence="1">The sequence shown here is derived from an EMBL/GenBank/DDBJ whole genome shotgun (WGS) entry which is preliminary data.</text>
</comment>
<evidence type="ECO:0000313" key="1">
    <source>
        <dbReference type="EMBL" id="KAH6600591.1"/>
    </source>
</evidence>
<accession>A0ABQ8FPY3</accession>
<name>A0ABQ8FPY3_9FUNG</name>
<dbReference type="InterPro" id="IPR016024">
    <property type="entry name" value="ARM-type_fold"/>
</dbReference>
<dbReference type="SUPFAM" id="SSF48371">
    <property type="entry name" value="ARM repeat"/>
    <property type="match status" value="1"/>
</dbReference>
<dbReference type="Proteomes" id="UP001648503">
    <property type="component" value="Unassembled WGS sequence"/>
</dbReference>
<proteinExistence type="predicted"/>
<reference evidence="1 2" key="1">
    <citation type="submission" date="2021-02" db="EMBL/GenBank/DDBJ databases">
        <title>Variation within the Batrachochytrium salamandrivorans European outbreak.</title>
        <authorList>
            <person name="Kelly M."/>
            <person name="Pasmans F."/>
            <person name="Shea T.P."/>
            <person name="Munoz J.F."/>
            <person name="Carranza S."/>
            <person name="Cuomo C.A."/>
            <person name="Martel A."/>
        </authorList>
    </citation>
    <scope>NUCLEOTIDE SEQUENCE [LARGE SCALE GENOMIC DNA]</scope>
    <source>
        <strain evidence="1 2">AMFP18/2</strain>
    </source>
</reference>